<dbReference type="OrthoDB" id="9787486at2"/>
<protein>
    <submittedName>
        <fullName evidence="3">NAD(P)-dependent dehydrogenase, short-chain alcohol dehydrogenase family</fullName>
    </submittedName>
</protein>
<dbReference type="NCBIfam" id="NF005754">
    <property type="entry name" value="PRK07578.1"/>
    <property type="match status" value="1"/>
</dbReference>
<dbReference type="GO" id="GO:0016491">
    <property type="term" value="F:oxidoreductase activity"/>
    <property type="evidence" value="ECO:0007669"/>
    <property type="project" value="UniProtKB-KW"/>
</dbReference>
<evidence type="ECO:0000313" key="4">
    <source>
        <dbReference type="Proteomes" id="UP000184212"/>
    </source>
</evidence>
<comment type="similarity">
    <text evidence="1">Belongs to the short-chain dehydrogenases/reductases (SDR) family.</text>
</comment>
<accession>A0A1M5WW39</accession>
<keyword evidence="4" id="KW-1185">Reference proteome</keyword>
<keyword evidence="2" id="KW-0560">Oxidoreductase</keyword>
<dbReference type="Pfam" id="PF13561">
    <property type="entry name" value="adh_short_C2"/>
    <property type="match status" value="1"/>
</dbReference>
<dbReference type="Proteomes" id="UP000184212">
    <property type="component" value="Unassembled WGS sequence"/>
</dbReference>
<reference evidence="3 4" key="1">
    <citation type="submission" date="2016-11" db="EMBL/GenBank/DDBJ databases">
        <authorList>
            <person name="Jaros S."/>
            <person name="Januszkiewicz K."/>
            <person name="Wedrychowicz H."/>
        </authorList>
    </citation>
    <scope>NUCLEOTIDE SEQUENCE [LARGE SCALE GENOMIC DNA]</scope>
    <source>
        <strain evidence="3 4">DSM 24574</strain>
    </source>
</reference>
<dbReference type="STRING" id="947013.SAMN04488109_6047"/>
<dbReference type="PANTHER" id="PTHR43477">
    <property type="entry name" value="DIHYDROANTICAPSIN 7-DEHYDROGENASE"/>
    <property type="match status" value="1"/>
</dbReference>
<dbReference type="CDD" id="cd11731">
    <property type="entry name" value="Lin1944_like_SDR_c"/>
    <property type="match status" value="1"/>
</dbReference>
<dbReference type="Gene3D" id="3.40.50.720">
    <property type="entry name" value="NAD(P)-binding Rossmann-like Domain"/>
    <property type="match status" value="1"/>
</dbReference>
<name>A0A1M5WW39_9BACT</name>
<dbReference type="InterPro" id="IPR036291">
    <property type="entry name" value="NAD(P)-bd_dom_sf"/>
</dbReference>
<dbReference type="AlphaFoldDB" id="A0A1M5WW39"/>
<dbReference type="EMBL" id="FQWQ01000005">
    <property type="protein sequence ID" value="SHH91344.1"/>
    <property type="molecule type" value="Genomic_DNA"/>
</dbReference>
<dbReference type="PRINTS" id="PR00081">
    <property type="entry name" value="GDHRDH"/>
</dbReference>
<sequence length="200" mass="21078">MKRKIVVIGASGTIGKAVAKALEEGGHEVVRVSRSSGGYRADIQQKESLDALFKSIGTFDAVANAAGDVVAGPFEQLTDENFAFALGHKLMGQINIVRAALPYISDKGSFALVSGVLTDEPIAGGTLGTVVNGGVEGFVKAASHELPRGIRINCISPTVLTESPSYHPYFPGFIPVDAWKVAKAYERALLGIINGRILRV</sequence>
<dbReference type="PANTHER" id="PTHR43477:SF1">
    <property type="entry name" value="DIHYDROANTICAPSIN 7-DEHYDROGENASE"/>
    <property type="match status" value="1"/>
</dbReference>
<evidence type="ECO:0000313" key="3">
    <source>
        <dbReference type="EMBL" id="SHH91344.1"/>
    </source>
</evidence>
<evidence type="ECO:0000256" key="1">
    <source>
        <dbReference type="ARBA" id="ARBA00006484"/>
    </source>
</evidence>
<dbReference type="InterPro" id="IPR051122">
    <property type="entry name" value="SDR_DHRS6-like"/>
</dbReference>
<dbReference type="SUPFAM" id="SSF51735">
    <property type="entry name" value="NAD(P)-binding Rossmann-fold domains"/>
    <property type="match status" value="1"/>
</dbReference>
<organism evidence="3 4">
    <name type="scientific">Chryseolinea serpens</name>
    <dbReference type="NCBI Taxonomy" id="947013"/>
    <lineage>
        <taxon>Bacteria</taxon>
        <taxon>Pseudomonadati</taxon>
        <taxon>Bacteroidota</taxon>
        <taxon>Cytophagia</taxon>
        <taxon>Cytophagales</taxon>
        <taxon>Fulvivirgaceae</taxon>
        <taxon>Chryseolinea</taxon>
    </lineage>
</organism>
<dbReference type="RefSeq" id="WP_073142073.1">
    <property type="nucleotide sequence ID" value="NZ_FQWQ01000005.1"/>
</dbReference>
<evidence type="ECO:0000256" key="2">
    <source>
        <dbReference type="ARBA" id="ARBA00023002"/>
    </source>
</evidence>
<gene>
    <name evidence="3" type="ORF">SAMN04488109_6047</name>
</gene>
<dbReference type="InterPro" id="IPR002347">
    <property type="entry name" value="SDR_fam"/>
</dbReference>
<proteinExistence type="inferred from homology"/>